<dbReference type="EMBL" id="LR899009">
    <property type="protein sequence ID" value="CAD7079126.1"/>
    <property type="molecule type" value="Genomic_DNA"/>
</dbReference>
<keyword evidence="2" id="KW-0963">Cytoplasm</keyword>
<name>A0A7R8YNB9_HERIL</name>
<evidence type="ECO:0000256" key="2">
    <source>
        <dbReference type="ARBA" id="ARBA00022490"/>
    </source>
</evidence>
<keyword evidence="7" id="KW-1185">Reference proteome</keyword>
<gene>
    <name evidence="6" type="ORF">HERILL_LOCUS2359</name>
</gene>
<organism evidence="6 7">
    <name type="scientific">Hermetia illucens</name>
    <name type="common">Black soldier fly</name>
    <dbReference type="NCBI Taxonomy" id="343691"/>
    <lineage>
        <taxon>Eukaryota</taxon>
        <taxon>Metazoa</taxon>
        <taxon>Ecdysozoa</taxon>
        <taxon>Arthropoda</taxon>
        <taxon>Hexapoda</taxon>
        <taxon>Insecta</taxon>
        <taxon>Pterygota</taxon>
        <taxon>Neoptera</taxon>
        <taxon>Endopterygota</taxon>
        <taxon>Diptera</taxon>
        <taxon>Brachycera</taxon>
        <taxon>Stratiomyomorpha</taxon>
        <taxon>Stratiomyidae</taxon>
        <taxon>Hermetiinae</taxon>
        <taxon>Hermetia</taxon>
    </lineage>
</organism>
<dbReference type="Proteomes" id="UP000594454">
    <property type="component" value="Chromosome 1"/>
</dbReference>
<dbReference type="OrthoDB" id="8191506at2759"/>
<comment type="subcellular location">
    <subcellularLocation>
        <location evidence="1">Cytoplasm</location>
        <location evidence="1">Cytoskeleton</location>
        <location evidence="1">Microtubule organizing center</location>
        <location evidence="1">Centrosome</location>
        <location evidence="1">Centriole</location>
    </subcellularLocation>
</comment>
<dbReference type="InParanoid" id="A0A7R8YNB9"/>
<dbReference type="InterPro" id="IPR029135">
    <property type="entry name" value="PPP1R35_C"/>
</dbReference>
<reference evidence="6 7" key="1">
    <citation type="submission" date="2020-11" db="EMBL/GenBank/DDBJ databases">
        <authorList>
            <person name="Wallbank WR R."/>
            <person name="Pardo Diaz C."/>
            <person name="Kozak K."/>
            <person name="Martin S."/>
            <person name="Jiggins C."/>
            <person name="Moest M."/>
            <person name="Warren A I."/>
            <person name="Generalovic N T."/>
            <person name="Byers J.R.P. K."/>
            <person name="Montejo-Kovacevich G."/>
            <person name="Yen C E."/>
        </authorList>
    </citation>
    <scope>NUCLEOTIDE SEQUENCE [LARGE SCALE GENOMIC DNA]</scope>
</reference>
<protein>
    <recommendedName>
        <fullName evidence="5">Protein phosphatase 1 regulatory subunit 35 C-terminal domain-containing protein</fullName>
    </recommendedName>
</protein>
<evidence type="ECO:0000259" key="5">
    <source>
        <dbReference type="Pfam" id="PF15503"/>
    </source>
</evidence>
<accession>A0A7R8YNB9</accession>
<dbReference type="GO" id="GO:0005814">
    <property type="term" value="C:centriole"/>
    <property type="evidence" value="ECO:0007669"/>
    <property type="project" value="UniProtKB-SubCell"/>
</dbReference>
<evidence type="ECO:0000256" key="1">
    <source>
        <dbReference type="ARBA" id="ARBA00004114"/>
    </source>
</evidence>
<feature type="domain" description="Protein phosphatase 1 regulatory subunit 35 C-terminal" evidence="5">
    <location>
        <begin position="122"/>
        <end position="228"/>
    </location>
</feature>
<evidence type="ECO:0000313" key="7">
    <source>
        <dbReference type="Proteomes" id="UP000594454"/>
    </source>
</evidence>
<dbReference type="FunCoup" id="A0A7R8YNB9">
    <property type="interactions" value="21"/>
</dbReference>
<dbReference type="Pfam" id="PF15503">
    <property type="entry name" value="PPP1R35_C"/>
    <property type="match status" value="1"/>
</dbReference>
<comment type="similarity">
    <text evidence="4">Belongs to the PPP1R35 family.</text>
</comment>
<proteinExistence type="inferred from homology"/>
<evidence type="ECO:0000313" key="6">
    <source>
        <dbReference type="EMBL" id="CAD7079126.1"/>
    </source>
</evidence>
<evidence type="ECO:0000256" key="3">
    <source>
        <dbReference type="ARBA" id="ARBA00023212"/>
    </source>
</evidence>
<sequence>MAPFVLLKLFSNYTLGNQPIVRLSTRGRRLFCYGLIALPTVLDFNLGSDMDRKTGAIKKTIVRNVEVPPRLSENRRSVVQNFSALSGASSSAKLSGHDQRSSTTSRLAKENLFEQSVKYKVPQVNTSEKLIDRIERIQTMNTKKEVRLDKLTPRSKAVVSQEITKKLNFPPDQPIFKNLIPINVNDSLLISSEEPKPFRKKYVAKTNKDPVPELSDFLTPIPPLEHVIPLEDKPLIQLRPNNDFYKSVLELHLNFHPDS</sequence>
<dbReference type="AlphaFoldDB" id="A0A7R8YNB9"/>
<evidence type="ECO:0000256" key="4">
    <source>
        <dbReference type="ARBA" id="ARBA00029452"/>
    </source>
</evidence>
<keyword evidence="3" id="KW-0206">Cytoskeleton</keyword>